<reference evidence="8 9" key="1">
    <citation type="submission" date="2023-04" db="EMBL/GenBank/DDBJ databases">
        <title>Genome of Basidiobolus ranarum AG-B5.</title>
        <authorList>
            <person name="Stajich J.E."/>
            <person name="Carter-House D."/>
            <person name="Gryganskyi A."/>
        </authorList>
    </citation>
    <scope>NUCLEOTIDE SEQUENCE [LARGE SCALE GENOMIC DNA]</scope>
    <source>
        <strain evidence="8 9">AG-B5</strain>
    </source>
</reference>
<comment type="pathway">
    <text evidence="5">Pyrimidine metabolism; CTP biosynthesis via salvage pathway; CTP from cytidine: step 1/3.</text>
</comment>
<feature type="domain" description="Phosphoribulokinase/uridine kinase" evidence="6">
    <location>
        <begin position="33"/>
        <end position="219"/>
    </location>
</feature>
<dbReference type="Proteomes" id="UP001479436">
    <property type="component" value="Unassembled WGS sequence"/>
</dbReference>
<dbReference type="SUPFAM" id="SSF52540">
    <property type="entry name" value="P-loop containing nucleoside triphosphate hydrolases"/>
    <property type="match status" value="1"/>
</dbReference>
<evidence type="ECO:0000313" key="9">
    <source>
        <dbReference type="Proteomes" id="UP001479436"/>
    </source>
</evidence>
<keyword evidence="9" id="KW-1185">Reference proteome</keyword>
<evidence type="ECO:0000256" key="3">
    <source>
        <dbReference type="ARBA" id="ARBA00022741"/>
    </source>
</evidence>
<comment type="catalytic activity">
    <reaction evidence="5">
        <text>uridine + ATP = UMP + ADP + H(+)</text>
        <dbReference type="Rhea" id="RHEA:16825"/>
        <dbReference type="ChEBI" id="CHEBI:15378"/>
        <dbReference type="ChEBI" id="CHEBI:16704"/>
        <dbReference type="ChEBI" id="CHEBI:30616"/>
        <dbReference type="ChEBI" id="CHEBI:57865"/>
        <dbReference type="ChEBI" id="CHEBI:456216"/>
        <dbReference type="EC" id="2.7.1.48"/>
    </reaction>
</comment>
<dbReference type="PRINTS" id="PR00988">
    <property type="entry name" value="URIDINKINASE"/>
</dbReference>
<comment type="pathway">
    <text evidence="1 5">Pyrimidine metabolism; UMP biosynthesis via salvage pathway; UMP from uridine: step 1/1.</text>
</comment>
<dbReference type="InterPro" id="IPR000764">
    <property type="entry name" value="Uridine_kinase-like"/>
</dbReference>
<evidence type="ECO:0000259" key="6">
    <source>
        <dbReference type="Pfam" id="PF00485"/>
    </source>
</evidence>
<dbReference type="InterPro" id="IPR027417">
    <property type="entry name" value="P-loop_NTPase"/>
</dbReference>
<evidence type="ECO:0000256" key="1">
    <source>
        <dbReference type="ARBA" id="ARBA00004690"/>
    </source>
</evidence>
<evidence type="ECO:0000259" key="7">
    <source>
        <dbReference type="Pfam" id="PF14681"/>
    </source>
</evidence>
<dbReference type="NCBIfam" id="TIGR00235">
    <property type="entry name" value="udk"/>
    <property type="match status" value="1"/>
</dbReference>
<comment type="caution">
    <text evidence="8">The sequence shown here is derived from an EMBL/GenBank/DDBJ whole genome shotgun (WGS) entry which is preliminary data.</text>
</comment>
<keyword evidence="3 5" id="KW-0547">Nucleotide-binding</keyword>
<dbReference type="Gene3D" id="3.40.50.300">
    <property type="entry name" value="P-loop containing nucleotide triphosphate hydrolases"/>
    <property type="match status" value="1"/>
</dbReference>
<evidence type="ECO:0000256" key="4">
    <source>
        <dbReference type="ARBA" id="ARBA00022777"/>
    </source>
</evidence>
<sequence>MVKHYKKGNLSLQNKGRLPWYRSDGQVCDCYLVGVAGGSASGKTSVSERIIQNLGVPWVVVLSMDSFYKSLTPEKKQQALENNYNFDHPDAFDYDILYESLKKLKQGKSVEIPVYDFQTHSRLDTTKTIYGANVIVFEGIFAFYSKAVMDLMDLKIFVDTDSDIRLARRLRRDICERARDPAGVLQQYNRFVKPSFDEYIQPTVKHADVIIPRGLDNIVAIDLITKHMQRQLQERNLIFREKLANTPTNNSIPSNVTVLKQTNQLKGLHTIIRDKTTSRDDFTFYANRLVTLLIERGLEEFVFEDTTVTTPCDEIYKGKVFKAEHHICGVPILRAGSAMESGLRRVCKDATIGKILIQTDPSTGEPQLHYCKLPSDLSNSHILLMDAQIATGAAGMMALRVLLDHDVPEDRIVFLSILSTPQGLHAISKAFPKVRIVTSMVDPGLSHNLFIEPGMGNFGDRYFGTE</sequence>
<dbReference type="SUPFAM" id="SSF53271">
    <property type="entry name" value="PRTase-like"/>
    <property type="match status" value="1"/>
</dbReference>
<gene>
    <name evidence="8" type="primary">URK1</name>
    <name evidence="8" type="ORF">K7432_007977</name>
</gene>
<dbReference type="InterPro" id="IPR006083">
    <property type="entry name" value="PRK/URK"/>
</dbReference>
<comment type="catalytic activity">
    <reaction evidence="5">
        <text>cytidine + ATP = CMP + ADP + H(+)</text>
        <dbReference type="Rhea" id="RHEA:24674"/>
        <dbReference type="ChEBI" id="CHEBI:15378"/>
        <dbReference type="ChEBI" id="CHEBI:17562"/>
        <dbReference type="ChEBI" id="CHEBI:30616"/>
        <dbReference type="ChEBI" id="CHEBI:60377"/>
        <dbReference type="ChEBI" id="CHEBI:456216"/>
        <dbReference type="EC" id="2.7.1.48"/>
    </reaction>
</comment>
<dbReference type="CDD" id="cd02023">
    <property type="entry name" value="UMPK"/>
    <property type="match status" value="1"/>
</dbReference>
<feature type="domain" description="Phosphoribosyltransferase" evidence="7">
    <location>
        <begin position="261"/>
        <end position="465"/>
    </location>
</feature>
<evidence type="ECO:0000313" key="8">
    <source>
        <dbReference type="EMBL" id="KAK9711166.1"/>
    </source>
</evidence>
<comment type="similarity">
    <text evidence="5">Belongs to the uridine kinase family.</text>
</comment>
<dbReference type="PANTHER" id="PTHR10285">
    <property type="entry name" value="URIDINE KINASE"/>
    <property type="match status" value="1"/>
</dbReference>
<organism evidence="8 9">
    <name type="scientific">Basidiobolus ranarum</name>
    <dbReference type="NCBI Taxonomy" id="34480"/>
    <lineage>
        <taxon>Eukaryota</taxon>
        <taxon>Fungi</taxon>
        <taxon>Fungi incertae sedis</taxon>
        <taxon>Zoopagomycota</taxon>
        <taxon>Entomophthoromycotina</taxon>
        <taxon>Basidiobolomycetes</taxon>
        <taxon>Basidiobolales</taxon>
        <taxon>Basidiobolaceae</taxon>
        <taxon>Basidiobolus</taxon>
    </lineage>
</organism>
<dbReference type="EC" id="2.7.1.48" evidence="5"/>
<dbReference type="Pfam" id="PF00485">
    <property type="entry name" value="PRK"/>
    <property type="match status" value="1"/>
</dbReference>
<dbReference type="Gene3D" id="3.40.50.2020">
    <property type="match status" value="1"/>
</dbReference>
<keyword evidence="4 5" id="KW-0418">Kinase</keyword>
<accession>A0ABR2VZB5</accession>
<dbReference type="GO" id="GO:0004849">
    <property type="term" value="F:uridine kinase activity"/>
    <property type="evidence" value="ECO:0007669"/>
    <property type="project" value="UniProtKB-EC"/>
</dbReference>
<dbReference type="CDD" id="cd06223">
    <property type="entry name" value="PRTases_typeI"/>
    <property type="match status" value="1"/>
</dbReference>
<keyword evidence="2 5" id="KW-0808">Transferase</keyword>
<dbReference type="EMBL" id="JASJQH010007296">
    <property type="protein sequence ID" value="KAK9711166.1"/>
    <property type="molecule type" value="Genomic_DNA"/>
</dbReference>
<protein>
    <recommendedName>
        <fullName evidence="5">Uridine kinase</fullName>
        <ecNumber evidence="5">2.7.1.48</ecNumber>
    </recommendedName>
</protein>
<dbReference type="InterPro" id="IPR000836">
    <property type="entry name" value="PRTase_dom"/>
</dbReference>
<evidence type="ECO:0000256" key="2">
    <source>
        <dbReference type="ARBA" id="ARBA00022679"/>
    </source>
</evidence>
<keyword evidence="5" id="KW-0067">ATP-binding</keyword>
<dbReference type="InterPro" id="IPR029057">
    <property type="entry name" value="PRTase-like"/>
</dbReference>
<name>A0ABR2VZB5_9FUNG</name>
<dbReference type="Pfam" id="PF14681">
    <property type="entry name" value="UPRTase"/>
    <property type="match status" value="1"/>
</dbReference>
<dbReference type="NCBIfam" id="NF004018">
    <property type="entry name" value="PRK05480.1"/>
    <property type="match status" value="1"/>
</dbReference>
<dbReference type="NCBIfam" id="NF001097">
    <property type="entry name" value="PRK00129.1"/>
    <property type="match status" value="1"/>
</dbReference>
<proteinExistence type="inferred from homology"/>
<evidence type="ECO:0000256" key="5">
    <source>
        <dbReference type="RuleBase" id="RU003825"/>
    </source>
</evidence>